<dbReference type="Gene3D" id="1.20.1600.10">
    <property type="entry name" value="Outer membrane efflux proteins (OEP)"/>
    <property type="match status" value="1"/>
</dbReference>
<evidence type="ECO:0000256" key="6">
    <source>
        <dbReference type="ARBA" id="ARBA00023136"/>
    </source>
</evidence>
<evidence type="ECO:0000256" key="2">
    <source>
        <dbReference type="ARBA" id="ARBA00007613"/>
    </source>
</evidence>
<dbReference type="GO" id="GO:1990281">
    <property type="term" value="C:efflux pump complex"/>
    <property type="evidence" value="ECO:0007669"/>
    <property type="project" value="TreeGrafter"/>
</dbReference>
<dbReference type="AlphaFoldDB" id="A0A1S8CZ75"/>
<dbReference type="SUPFAM" id="SSF56954">
    <property type="entry name" value="Outer membrane efflux proteins (OEP)"/>
    <property type="match status" value="1"/>
</dbReference>
<dbReference type="GO" id="GO:0009279">
    <property type="term" value="C:cell outer membrane"/>
    <property type="evidence" value="ECO:0007669"/>
    <property type="project" value="UniProtKB-SubCell"/>
</dbReference>
<proteinExistence type="inferred from homology"/>
<protein>
    <submittedName>
        <fullName evidence="8">Uncharacterized protein</fullName>
    </submittedName>
</protein>
<evidence type="ECO:0000313" key="9">
    <source>
        <dbReference type="Proteomes" id="UP000192132"/>
    </source>
</evidence>
<dbReference type="PANTHER" id="PTHR30026:SF22">
    <property type="entry name" value="OUTER MEMBRANE EFFLUX PROTEIN"/>
    <property type="match status" value="1"/>
</dbReference>
<dbReference type="GO" id="GO:0015562">
    <property type="term" value="F:efflux transmembrane transporter activity"/>
    <property type="evidence" value="ECO:0007669"/>
    <property type="project" value="InterPro"/>
</dbReference>
<comment type="similarity">
    <text evidence="2">Belongs to the outer membrane factor (OMF) (TC 1.B.17) family.</text>
</comment>
<dbReference type="PANTHER" id="PTHR30026">
    <property type="entry name" value="OUTER MEMBRANE PROTEIN TOLC"/>
    <property type="match status" value="1"/>
</dbReference>
<dbReference type="InterPro" id="IPR003423">
    <property type="entry name" value="OMP_efflux"/>
</dbReference>
<dbReference type="STRING" id="1907941.BKE30_02735"/>
<dbReference type="EMBL" id="MLCN01000007">
    <property type="protein sequence ID" value="ONG41771.1"/>
    <property type="molecule type" value="Genomic_DNA"/>
</dbReference>
<keyword evidence="3" id="KW-0813">Transport</keyword>
<gene>
    <name evidence="8" type="ORF">BKE30_02735</name>
</gene>
<keyword evidence="7" id="KW-0998">Cell outer membrane</keyword>
<accession>A0A1S8CZ75</accession>
<dbReference type="OrthoDB" id="314748at2"/>
<keyword evidence="4" id="KW-1134">Transmembrane beta strand</keyword>
<evidence type="ECO:0000313" key="8">
    <source>
        <dbReference type="EMBL" id="ONG41771.1"/>
    </source>
</evidence>
<keyword evidence="9" id="KW-1185">Reference proteome</keyword>
<evidence type="ECO:0000256" key="3">
    <source>
        <dbReference type="ARBA" id="ARBA00022448"/>
    </source>
</evidence>
<evidence type="ECO:0000256" key="5">
    <source>
        <dbReference type="ARBA" id="ARBA00022692"/>
    </source>
</evidence>
<keyword evidence="6" id="KW-0472">Membrane</keyword>
<evidence type="ECO:0000256" key="7">
    <source>
        <dbReference type="ARBA" id="ARBA00023237"/>
    </source>
</evidence>
<organism evidence="8 9">
    <name type="scientific">Alkanindiges hydrocarboniclasticus</name>
    <dbReference type="NCBI Taxonomy" id="1907941"/>
    <lineage>
        <taxon>Bacteria</taxon>
        <taxon>Pseudomonadati</taxon>
        <taxon>Pseudomonadota</taxon>
        <taxon>Gammaproteobacteria</taxon>
        <taxon>Moraxellales</taxon>
        <taxon>Moraxellaceae</taxon>
        <taxon>Alkanindiges</taxon>
    </lineage>
</organism>
<sequence>MRRYQELKKIAEQQVSGVARILEITRLRARAGISSQADPVQAQARYEGAQATLLQTETALNQWREKLRTLVGGALPRQVTDIPAVLVQQAQLYENPPINTLPDIIAAESARREAQAQRQNAHARRYPTLAVEGSVSRAINGRNPSNTDDDGTYSSVMFALNSNLSQGGALSAAERAASYAEQAARARIQATYLDVTDQARSFREQILGAQRRLDVLADREQAIIQTRELYQEQYKLGTRTALDLLNSEQEIHLAATDRENTRYDIWNNVVNYIAITGRSRAVYGLNNTTIQGLDIQP</sequence>
<comment type="caution">
    <text evidence="8">The sequence shown here is derived from an EMBL/GenBank/DDBJ whole genome shotgun (WGS) entry which is preliminary data.</text>
</comment>
<evidence type="ECO:0000256" key="4">
    <source>
        <dbReference type="ARBA" id="ARBA00022452"/>
    </source>
</evidence>
<reference evidence="8 9" key="1">
    <citation type="submission" date="2016-10" db="EMBL/GenBank/DDBJ databases">
        <title>Draft Genome sequence of Alkanindiges sp. strain H1.</title>
        <authorList>
            <person name="Subhash Y."/>
            <person name="Lee S."/>
        </authorList>
    </citation>
    <scope>NUCLEOTIDE SEQUENCE [LARGE SCALE GENOMIC DNA]</scope>
    <source>
        <strain evidence="8 9">H1</strain>
    </source>
</reference>
<dbReference type="Proteomes" id="UP000192132">
    <property type="component" value="Unassembled WGS sequence"/>
</dbReference>
<name>A0A1S8CZ75_9GAMM</name>
<dbReference type="Pfam" id="PF02321">
    <property type="entry name" value="OEP"/>
    <property type="match status" value="2"/>
</dbReference>
<dbReference type="GO" id="GO:0015288">
    <property type="term" value="F:porin activity"/>
    <property type="evidence" value="ECO:0007669"/>
    <property type="project" value="TreeGrafter"/>
</dbReference>
<comment type="subcellular location">
    <subcellularLocation>
        <location evidence="1">Cell outer membrane</location>
    </subcellularLocation>
</comment>
<evidence type="ECO:0000256" key="1">
    <source>
        <dbReference type="ARBA" id="ARBA00004442"/>
    </source>
</evidence>
<dbReference type="InterPro" id="IPR051906">
    <property type="entry name" value="TolC-like"/>
</dbReference>
<keyword evidence="5" id="KW-0812">Transmembrane</keyword>